<evidence type="ECO:0000313" key="3">
    <source>
        <dbReference type="Proteomes" id="UP001197974"/>
    </source>
</evidence>
<protein>
    <submittedName>
        <fullName evidence="2">GNAT family N-acetyltransferase</fullName>
    </submittedName>
</protein>
<dbReference type="PROSITE" id="PS51186">
    <property type="entry name" value="GNAT"/>
    <property type="match status" value="1"/>
</dbReference>
<evidence type="ECO:0000313" key="2">
    <source>
        <dbReference type="EMBL" id="WLR43053.1"/>
    </source>
</evidence>
<dbReference type="InterPro" id="IPR000182">
    <property type="entry name" value="GNAT_dom"/>
</dbReference>
<dbReference type="Gene3D" id="3.40.630.30">
    <property type="match status" value="1"/>
</dbReference>
<evidence type="ECO:0000259" key="1">
    <source>
        <dbReference type="PROSITE" id="PS51186"/>
    </source>
</evidence>
<name>A0ABY9JXJ9_9BACI</name>
<dbReference type="Pfam" id="PF13508">
    <property type="entry name" value="Acetyltransf_7"/>
    <property type="match status" value="1"/>
</dbReference>
<dbReference type="Proteomes" id="UP001197974">
    <property type="component" value="Chromosome"/>
</dbReference>
<feature type="domain" description="N-acetyltransferase" evidence="1">
    <location>
        <begin position="1"/>
        <end position="139"/>
    </location>
</feature>
<reference evidence="2 3" key="1">
    <citation type="submission" date="2023-06" db="EMBL/GenBank/DDBJ databases">
        <title>Five Gram-positive bacteria isolated from mangrove sediments in Shenzhen, Guangdong, China.</title>
        <authorList>
            <person name="Yu S."/>
            <person name="Zheng W."/>
            <person name="Huang Y."/>
        </authorList>
    </citation>
    <scope>NUCLEOTIDE SEQUENCE [LARGE SCALE GENOMIC DNA]</scope>
    <source>
        <strain evidence="2 3">SaN35-3</strain>
    </source>
</reference>
<organism evidence="2 3">
    <name type="scientific">Bacillus carboniphilus</name>
    <dbReference type="NCBI Taxonomy" id="86663"/>
    <lineage>
        <taxon>Bacteria</taxon>
        <taxon>Bacillati</taxon>
        <taxon>Bacillota</taxon>
        <taxon>Bacilli</taxon>
        <taxon>Bacillales</taxon>
        <taxon>Bacillaceae</taxon>
        <taxon>Bacillus</taxon>
    </lineage>
</organism>
<keyword evidence="3" id="KW-1185">Reference proteome</keyword>
<gene>
    <name evidence="2" type="ORF">LC087_02220</name>
</gene>
<accession>A0ABY9JXJ9</accession>
<sequence length="195" mass="23360">MNWYEKLNQYFPVQEMKSEKHFNLLLNEKGDIYKKDEGPYHVLLYAELKDFIFIDYIYVSKDARGKGIGHKIIDRLKNKNKAIILEVEPVNYQDSDTEKRLHFYAREDFRHAKRIGYERKSLATDELNVMEILYWTPTNESEESILEKMKKTYEEIHTYKDDEIYGESYQPVEEVLTLDQEKDDILEQIQSGIKS</sequence>
<proteinExistence type="predicted"/>
<dbReference type="RefSeq" id="WP_226538871.1">
    <property type="nucleotide sequence ID" value="NZ_CP129013.1"/>
</dbReference>
<dbReference type="EMBL" id="CP129013">
    <property type="protein sequence ID" value="WLR43053.1"/>
    <property type="molecule type" value="Genomic_DNA"/>
</dbReference>
<dbReference type="SUPFAM" id="SSF55729">
    <property type="entry name" value="Acyl-CoA N-acyltransferases (Nat)"/>
    <property type="match status" value="1"/>
</dbReference>
<dbReference type="CDD" id="cd04301">
    <property type="entry name" value="NAT_SF"/>
    <property type="match status" value="1"/>
</dbReference>
<dbReference type="InterPro" id="IPR016181">
    <property type="entry name" value="Acyl_CoA_acyltransferase"/>
</dbReference>